<dbReference type="SUPFAM" id="SSF103473">
    <property type="entry name" value="MFS general substrate transporter"/>
    <property type="match status" value="1"/>
</dbReference>
<feature type="transmembrane region" description="Helical" evidence="9">
    <location>
        <begin position="476"/>
        <end position="496"/>
    </location>
</feature>
<keyword evidence="7 9" id="KW-1133">Transmembrane helix</keyword>
<evidence type="ECO:0000313" key="10">
    <source>
        <dbReference type="EMBL" id="OAQ33694.1"/>
    </source>
</evidence>
<evidence type="ECO:0000256" key="5">
    <source>
        <dbReference type="ARBA" id="ARBA00022692"/>
    </source>
</evidence>
<feature type="transmembrane region" description="Helical" evidence="9">
    <location>
        <begin position="378"/>
        <end position="398"/>
    </location>
</feature>
<dbReference type="STRING" id="1314771.A0A197KBC5"/>
<dbReference type="AlphaFoldDB" id="A0A197KBC5"/>
<dbReference type="InterPro" id="IPR044738">
    <property type="entry name" value="Atg22"/>
</dbReference>
<dbReference type="InterPro" id="IPR050495">
    <property type="entry name" value="ATG22/LtaA_families"/>
</dbReference>
<feature type="transmembrane region" description="Helical" evidence="9">
    <location>
        <begin position="38"/>
        <end position="63"/>
    </location>
</feature>
<dbReference type="Pfam" id="PF11700">
    <property type="entry name" value="ATG22"/>
    <property type="match status" value="1"/>
</dbReference>
<proteinExistence type="inferred from homology"/>
<dbReference type="OrthoDB" id="192733at2759"/>
<evidence type="ECO:0000256" key="1">
    <source>
        <dbReference type="ARBA" id="ARBA00004127"/>
    </source>
</evidence>
<gene>
    <name evidence="10" type="ORF">K457DRAFT_14911</name>
</gene>
<evidence type="ECO:0000256" key="2">
    <source>
        <dbReference type="ARBA" id="ARBA00006978"/>
    </source>
</evidence>
<feature type="transmembrane region" description="Helical" evidence="9">
    <location>
        <begin position="219"/>
        <end position="244"/>
    </location>
</feature>
<keyword evidence="8 9" id="KW-0472">Membrane</keyword>
<comment type="similarity">
    <text evidence="2 9">Belongs to the ATG22 family.</text>
</comment>
<feature type="transmembrane region" description="Helical" evidence="9">
    <location>
        <begin position="444"/>
        <end position="470"/>
    </location>
</feature>
<comment type="subcellular location">
    <subcellularLocation>
        <location evidence="1">Endomembrane system</location>
        <topology evidence="1">Multi-pass membrane protein</topology>
    </subcellularLocation>
    <subcellularLocation>
        <location evidence="9">Vacuole membrane</location>
        <topology evidence="9">Multi-pass membrane protein</topology>
    </subcellularLocation>
</comment>
<feature type="transmembrane region" description="Helical" evidence="9">
    <location>
        <begin position="410"/>
        <end position="432"/>
    </location>
</feature>
<evidence type="ECO:0000256" key="7">
    <source>
        <dbReference type="ARBA" id="ARBA00022989"/>
    </source>
</evidence>
<evidence type="ECO:0000313" key="11">
    <source>
        <dbReference type="Proteomes" id="UP000078512"/>
    </source>
</evidence>
<keyword evidence="5 9" id="KW-0812">Transmembrane</keyword>
<evidence type="ECO:0000256" key="6">
    <source>
        <dbReference type="ARBA" id="ARBA00022970"/>
    </source>
</evidence>
<evidence type="ECO:0000256" key="3">
    <source>
        <dbReference type="ARBA" id="ARBA00022448"/>
    </source>
</evidence>
<keyword evidence="6 9" id="KW-0029">Amino-acid transport</keyword>
<dbReference type="PANTHER" id="PTHR23519">
    <property type="entry name" value="AUTOPHAGY-RELATED PROTEIN 22"/>
    <property type="match status" value="1"/>
</dbReference>
<dbReference type="PANTHER" id="PTHR23519:SF1">
    <property type="entry name" value="AUTOPHAGY-RELATED PROTEIN 22"/>
    <property type="match status" value="1"/>
</dbReference>
<name>A0A197KBC5_9FUNG</name>
<keyword evidence="9" id="KW-0072">Autophagy</keyword>
<dbReference type="GO" id="GO:0005774">
    <property type="term" value="C:vacuolar membrane"/>
    <property type="evidence" value="ECO:0007669"/>
    <property type="project" value="UniProtKB-SubCell"/>
</dbReference>
<feature type="transmembrane region" description="Helical" evidence="9">
    <location>
        <begin position="346"/>
        <end position="366"/>
    </location>
</feature>
<feature type="transmembrane region" description="Helical" evidence="9">
    <location>
        <begin position="135"/>
        <end position="154"/>
    </location>
</feature>
<dbReference type="InterPro" id="IPR024671">
    <property type="entry name" value="Atg22-like"/>
</dbReference>
<protein>
    <recommendedName>
        <fullName evidence="9">Autophagy-related protein</fullName>
    </recommendedName>
</protein>
<evidence type="ECO:0000256" key="8">
    <source>
        <dbReference type="ARBA" id="ARBA00023136"/>
    </source>
</evidence>
<organism evidence="10 11">
    <name type="scientific">Linnemannia elongata AG-77</name>
    <dbReference type="NCBI Taxonomy" id="1314771"/>
    <lineage>
        <taxon>Eukaryota</taxon>
        <taxon>Fungi</taxon>
        <taxon>Fungi incertae sedis</taxon>
        <taxon>Mucoromycota</taxon>
        <taxon>Mortierellomycotina</taxon>
        <taxon>Mortierellomycetes</taxon>
        <taxon>Mortierellales</taxon>
        <taxon>Mortierellaceae</taxon>
        <taxon>Linnemannia</taxon>
    </lineage>
</organism>
<feature type="transmembrane region" description="Helical" evidence="9">
    <location>
        <begin position="313"/>
        <end position="334"/>
    </location>
</feature>
<dbReference type="InterPro" id="IPR036259">
    <property type="entry name" value="MFS_trans_sf"/>
</dbReference>
<feature type="transmembrane region" description="Helical" evidence="9">
    <location>
        <begin position="160"/>
        <end position="181"/>
    </location>
</feature>
<evidence type="ECO:0000256" key="4">
    <source>
        <dbReference type="ARBA" id="ARBA00022554"/>
    </source>
</evidence>
<feature type="transmembrane region" description="Helical" evidence="9">
    <location>
        <begin position="250"/>
        <end position="274"/>
    </location>
</feature>
<sequence length="518" mass="57770">MSTDKFNLANISDTDVVSREEKQTPQQTVQPLKRTEVWAWYIQGSTYCGYGWISAFMLVPVLIQDMASKYGVEASNHSIPCDTTVAGFKCVTNVFGHYVDPGAFSLYISSLGSILSFFVSLSISAVADHGSYRKSLLITFSAVGCLACLLFFTVQSPKHYWIAAVLSPIGWICYNICSVFAHSFLPVYGRVHPDVLAAVARGESKSVVRKLEEQAINDISSFGFTFANVGTILIYGVCIGLTILMHGSYMSLEIAIAFTGVWWLMWIVIVAPWLDPRPGPPMPKGQNWVVYSWKKTFKTVAAVRKLPEIFKFILAWFILSDGINTITAILFVILYRDLAFSHLTSLYVSALLAFTAGVGSHVFMMIRRTWKLSTMTMNMICLALYIVELVYLVGAPYFTTSFGLRNVWEGWFFMGYNGFIISTFFGSCRVMLSELCPPGDESEWFSLYLLADKGSSWVGPFISGAIFTVTGDYRRAFWFPLALTVVGTGLLGMINMDRGKDQAQKFAHERDAASPQEH</sequence>
<dbReference type="EMBL" id="KV442020">
    <property type="protein sequence ID" value="OAQ33694.1"/>
    <property type="molecule type" value="Genomic_DNA"/>
</dbReference>
<dbReference type="CDD" id="cd17483">
    <property type="entry name" value="MFS_Atg22_like"/>
    <property type="match status" value="1"/>
</dbReference>
<feature type="transmembrane region" description="Helical" evidence="9">
    <location>
        <begin position="104"/>
        <end position="123"/>
    </location>
</feature>
<accession>A0A197KBC5</accession>
<comment type="function">
    <text evidence="9">Vacuolar effluxer which mediate the efflux of amino acids resulting from autophagic degradation. The release of autophagic amino acids allows the maintenance of protein synthesis and viability during nitrogen starvation.</text>
</comment>
<dbReference type="GO" id="GO:0006914">
    <property type="term" value="P:autophagy"/>
    <property type="evidence" value="ECO:0007669"/>
    <property type="project" value="UniProtKB-KW"/>
</dbReference>
<dbReference type="GO" id="GO:0012505">
    <property type="term" value="C:endomembrane system"/>
    <property type="evidence" value="ECO:0007669"/>
    <property type="project" value="UniProtKB-SubCell"/>
</dbReference>
<keyword evidence="3 9" id="KW-0813">Transport</keyword>
<keyword evidence="11" id="KW-1185">Reference proteome</keyword>
<dbReference type="Gene3D" id="1.20.1250.20">
    <property type="entry name" value="MFS general substrate transporter like domains"/>
    <property type="match status" value="1"/>
</dbReference>
<keyword evidence="4 9" id="KW-0926">Vacuole</keyword>
<dbReference type="Proteomes" id="UP000078512">
    <property type="component" value="Unassembled WGS sequence"/>
</dbReference>
<reference evidence="10 11" key="1">
    <citation type="submission" date="2016-05" db="EMBL/GenBank/DDBJ databases">
        <title>Genome sequencing reveals origins of a unique bacterial endosymbiosis in the earliest lineages of terrestrial Fungi.</title>
        <authorList>
            <consortium name="DOE Joint Genome Institute"/>
            <person name="Uehling J."/>
            <person name="Gryganskyi A."/>
            <person name="Hameed K."/>
            <person name="Tschaplinski T."/>
            <person name="Misztal P."/>
            <person name="Wu S."/>
            <person name="Desiro A."/>
            <person name="Vande Pol N."/>
            <person name="Du Z.-Y."/>
            <person name="Zienkiewicz A."/>
            <person name="Zienkiewicz K."/>
            <person name="Morin E."/>
            <person name="Tisserant E."/>
            <person name="Splivallo R."/>
            <person name="Hainaut M."/>
            <person name="Henrissat B."/>
            <person name="Ohm R."/>
            <person name="Kuo A."/>
            <person name="Yan J."/>
            <person name="Lipzen A."/>
            <person name="Nolan M."/>
            <person name="Labutti K."/>
            <person name="Barry K."/>
            <person name="Goldstein A."/>
            <person name="Labbe J."/>
            <person name="Schadt C."/>
            <person name="Tuskan G."/>
            <person name="Grigoriev I."/>
            <person name="Martin F."/>
            <person name="Vilgalys R."/>
            <person name="Bonito G."/>
        </authorList>
    </citation>
    <scope>NUCLEOTIDE SEQUENCE [LARGE SCALE GENOMIC DNA]</scope>
    <source>
        <strain evidence="10 11">AG-77</strain>
    </source>
</reference>
<dbReference type="GO" id="GO:0032974">
    <property type="term" value="P:amino acid transmembrane export from vacuole"/>
    <property type="evidence" value="ECO:0007669"/>
    <property type="project" value="InterPro"/>
</dbReference>
<evidence type="ECO:0000256" key="9">
    <source>
        <dbReference type="RuleBase" id="RU363073"/>
    </source>
</evidence>